<reference evidence="1 2" key="1">
    <citation type="submission" date="2018-05" db="EMBL/GenBank/DDBJ databases">
        <title>Genetic diversity of glacier-inhabiting Cryobacterium bacteria in China and description of Cryobacterium mengkeensis sp. nov. and Arthrobacter glacialis sp. nov.</title>
        <authorList>
            <person name="Liu Q."/>
            <person name="Xin Y.-H."/>
        </authorList>
    </citation>
    <scope>NUCLEOTIDE SEQUENCE [LARGE SCALE GENOMIC DNA]</scope>
    <source>
        <strain evidence="1 2">LI2</strain>
    </source>
</reference>
<sequence>MPAAQNPSGLDEQEVAKGMEFAAAIREFAGGRPDGRSQRLARRILRGTSTHDSAVRRYLAATLPEVQ</sequence>
<keyword evidence="2" id="KW-1185">Reference proteome</keyword>
<comment type="caution">
    <text evidence="1">The sequence shown here is derived from an EMBL/GenBank/DDBJ whole genome shotgun (WGS) entry which is preliminary data.</text>
</comment>
<name>A0A2V5LBG1_9MICC</name>
<dbReference type="Proteomes" id="UP000247832">
    <property type="component" value="Unassembled WGS sequence"/>
</dbReference>
<protein>
    <submittedName>
        <fullName evidence="1">Uncharacterized protein</fullName>
    </submittedName>
</protein>
<organism evidence="1 2">
    <name type="scientific">Arthrobacter livingstonensis</name>
    <dbReference type="NCBI Taxonomy" id="670078"/>
    <lineage>
        <taxon>Bacteria</taxon>
        <taxon>Bacillati</taxon>
        <taxon>Actinomycetota</taxon>
        <taxon>Actinomycetes</taxon>
        <taxon>Micrococcales</taxon>
        <taxon>Micrococcaceae</taxon>
        <taxon>Arthrobacter</taxon>
    </lineage>
</organism>
<evidence type="ECO:0000313" key="1">
    <source>
        <dbReference type="EMBL" id="PYI68162.1"/>
    </source>
</evidence>
<dbReference type="OrthoDB" id="9553891at2"/>
<accession>A0A2V5LBG1</accession>
<dbReference type="RefSeq" id="WP_110500378.1">
    <property type="nucleotide sequence ID" value="NZ_QJVD01000006.1"/>
</dbReference>
<gene>
    <name evidence="1" type="ORF">CVV68_07465</name>
</gene>
<dbReference type="AlphaFoldDB" id="A0A2V5LBG1"/>
<proteinExistence type="predicted"/>
<dbReference type="EMBL" id="QJVD01000006">
    <property type="protein sequence ID" value="PYI68162.1"/>
    <property type="molecule type" value="Genomic_DNA"/>
</dbReference>
<evidence type="ECO:0000313" key="2">
    <source>
        <dbReference type="Proteomes" id="UP000247832"/>
    </source>
</evidence>